<organism evidence="2 3">
    <name type="scientific">Glycine soja</name>
    <name type="common">Wild soybean</name>
    <dbReference type="NCBI Taxonomy" id="3848"/>
    <lineage>
        <taxon>Eukaryota</taxon>
        <taxon>Viridiplantae</taxon>
        <taxon>Streptophyta</taxon>
        <taxon>Embryophyta</taxon>
        <taxon>Tracheophyta</taxon>
        <taxon>Spermatophyta</taxon>
        <taxon>Magnoliopsida</taxon>
        <taxon>eudicotyledons</taxon>
        <taxon>Gunneridae</taxon>
        <taxon>Pentapetalae</taxon>
        <taxon>rosids</taxon>
        <taxon>fabids</taxon>
        <taxon>Fabales</taxon>
        <taxon>Fabaceae</taxon>
        <taxon>Papilionoideae</taxon>
        <taxon>50 kb inversion clade</taxon>
        <taxon>NPAAA clade</taxon>
        <taxon>indigoferoid/millettioid clade</taxon>
        <taxon>Phaseoleae</taxon>
        <taxon>Glycine</taxon>
        <taxon>Glycine subgen. Soja</taxon>
    </lineage>
</organism>
<keyword evidence="3" id="KW-1185">Reference proteome</keyword>
<dbReference type="Pfam" id="PF13966">
    <property type="entry name" value="zf-RVT"/>
    <property type="match status" value="1"/>
</dbReference>
<protein>
    <submittedName>
        <fullName evidence="2">Putative ribonuclease H protein</fullName>
    </submittedName>
</protein>
<name>A0A445LP35_GLYSO</name>
<comment type="caution">
    <text evidence="2">The sequence shown here is derived from an EMBL/GenBank/DDBJ whole genome shotgun (WGS) entry which is preliminary data.</text>
</comment>
<reference evidence="2 3" key="1">
    <citation type="submission" date="2018-09" db="EMBL/GenBank/DDBJ databases">
        <title>A high-quality reference genome of wild soybean provides a powerful tool to mine soybean genomes.</title>
        <authorList>
            <person name="Xie M."/>
            <person name="Chung C.Y.L."/>
            <person name="Li M.-W."/>
            <person name="Wong F.-L."/>
            <person name="Chan T.-F."/>
            <person name="Lam H.-M."/>
        </authorList>
    </citation>
    <scope>NUCLEOTIDE SEQUENCE [LARGE SCALE GENOMIC DNA]</scope>
    <source>
        <strain evidence="3">cv. W05</strain>
        <tissue evidence="2">Hypocotyl of etiolated seedlings</tissue>
    </source>
</reference>
<sequence>MKREPTTFACDTRLFTDQSDSDTETRLRGGQEGNKAAAVVLNSGDHGGAALIGTMGCEARIVERWITRRCDRSVWCLKAILRSFELVSGLKVNFAKSNVIGINMEERSMEGISQFLSCRLGSMSFKFIGVLVGANLRLRSTWQPIIDSIKARLNSWKSKQLSIGGRVTLINSVLASLPLFLFSFYKAPKKVIEKIIKLQRRFLWGGDGENKKMTWVSWDTICISKEKGGLGIKNLEAFNLALLIKWRWRILVEEGNSLWKVILVECYGLKGGRVVVADQQRAMWLKLWKNNAPSKILIFAWRVLINKIATRDALSRRGVLRDDADRRCVLCSSEDETVKHIFLDCRVAKKIWQQVCLWLDVPVVEGEDIQAHFMAFGKLIKGKKQKRVKHLIWMAVIWNIWLTRNKVIFKEEAAAIPVMISGIKDCAWAWFMARQGRTCWDGWSDWYNCPMGCLLSL</sequence>
<evidence type="ECO:0000313" key="2">
    <source>
        <dbReference type="EMBL" id="RZC24955.1"/>
    </source>
</evidence>
<feature type="domain" description="Reverse transcriptase zinc-binding" evidence="1">
    <location>
        <begin position="280"/>
        <end position="352"/>
    </location>
</feature>
<dbReference type="Proteomes" id="UP000289340">
    <property type="component" value="Chromosome 2"/>
</dbReference>
<dbReference type="PANTHER" id="PTHR33116:SF78">
    <property type="entry name" value="OS12G0587133 PROTEIN"/>
    <property type="match status" value="1"/>
</dbReference>
<gene>
    <name evidence="2" type="ORF">D0Y65_003902</name>
</gene>
<dbReference type="InterPro" id="IPR026960">
    <property type="entry name" value="RVT-Znf"/>
</dbReference>
<dbReference type="EMBL" id="QZWG01000002">
    <property type="protein sequence ID" value="RZC24955.1"/>
    <property type="molecule type" value="Genomic_DNA"/>
</dbReference>
<proteinExistence type="predicted"/>
<dbReference type="AlphaFoldDB" id="A0A445LP35"/>
<evidence type="ECO:0000259" key="1">
    <source>
        <dbReference type="Pfam" id="PF13966"/>
    </source>
</evidence>
<accession>A0A445LP35</accession>
<evidence type="ECO:0000313" key="3">
    <source>
        <dbReference type="Proteomes" id="UP000289340"/>
    </source>
</evidence>
<dbReference type="PANTHER" id="PTHR33116">
    <property type="entry name" value="REVERSE TRANSCRIPTASE ZINC-BINDING DOMAIN-CONTAINING PROTEIN-RELATED-RELATED"/>
    <property type="match status" value="1"/>
</dbReference>